<dbReference type="InterPro" id="IPR009078">
    <property type="entry name" value="Ferritin-like_SF"/>
</dbReference>
<evidence type="ECO:0000256" key="1">
    <source>
        <dbReference type="ARBA" id="ARBA00009497"/>
    </source>
</evidence>
<evidence type="ECO:0000313" key="4">
    <source>
        <dbReference type="EMBL" id="MDQ0176924.1"/>
    </source>
</evidence>
<dbReference type="InterPro" id="IPR023188">
    <property type="entry name" value="DPS_DNA-bd_CS"/>
</dbReference>
<comment type="similarity">
    <text evidence="1 2">Belongs to the Dps family.</text>
</comment>
<dbReference type="InterPro" id="IPR002177">
    <property type="entry name" value="DPS_DNA-bd"/>
</dbReference>
<dbReference type="GO" id="GO:0003677">
    <property type="term" value="F:DNA binding"/>
    <property type="evidence" value="ECO:0007669"/>
    <property type="project" value="UniProtKB-KW"/>
</dbReference>
<keyword evidence="5" id="KW-1185">Reference proteome</keyword>
<comment type="caution">
    <text evidence="4">The sequence shown here is derived from an EMBL/GenBank/DDBJ whole genome shotgun (WGS) entry which is preliminary data.</text>
</comment>
<evidence type="ECO:0000256" key="2">
    <source>
        <dbReference type="RuleBase" id="RU003875"/>
    </source>
</evidence>
<dbReference type="PROSITE" id="PS00818">
    <property type="entry name" value="DPS_1"/>
    <property type="match status" value="1"/>
</dbReference>
<dbReference type="RefSeq" id="WP_307230463.1">
    <property type="nucleotide sequence ID" value="NZ_JAUSTT010000016.1"/>
</dbReference>
<dbReference type="EMBL" id="JAUSTT010000016">
    <property type="protein sequence ID" value="MDQ0176924.1"/>
    <property type="molecule type" value="Genomic_DNA"/>
</dbReference>
<proteinExistence type="inferred from homology"/>
<dbReference type="PANTHER" id="PTHR42932">
    <property type="entry name" value="GENERAL STRESS PROTEIN 20U"/>
    <property type="match status" value="1"/>
</dbReference>
<dbReference type="Pfam" id="PF00210">
    <property type="entry name" value="Ferritin"/>
    <property type="match status" value="1"/>
</dbReference>
<keyword evidence="4" id="KW-0238">DNA-binding</keyword>
<accession>A0ABT9WUM1</accession>
<dbReference type="Gene3D" id="1.20.1260.10">
    <property type="match status" value="1"/>
</dbReference>
<evidence type="ECO:0000313" key="5">
    <source>
        <dbReference type="Proteomes" id="UP001223586"/>
    </source>
</evidence>
<dbReference type="Proteomes" id="UP001223586">
    <property type="component" value="Unassembled WGS sequence"/>
</dbReference>
<name>A0ABT9WUM1_9BACI</name>
<dbReference type="PIRSF" id="PIRSF005900">
    <property type="entry name" value="Dps"/>
    <property type="match status" value="1"/>
</dbReference>
<feature type="domain" description="Ferritin/DPS" evidence="3">
    <location>
        <begin position="8"/>
        <end position="146"/>
    </location>
</feature>
<reference evidence="4 5" key="1">
    <citation type="submission" date="2023-07" db="EMBL/GenBank/DDBJ databases">
        <title>Genomic Encyclopedia of Type Strains, Phase IV (KMG-IV): sequencing the most valuable type-strain genomes for metagenomic binning, comparative biology and taxonomic classification.</title>
        <authorList>
            <person name="Goeker M."/>
        </authorList>
    </citation>
    <scope>NUCLEOTIDE SEQUENCE [LARGE SCALE GENOMIC DNA]</scope>
    <source>
        <strain evidence="4 5">DSM 23837</strain>
    </source>
</reference>
<dbReference type="PANTHER" id="PTHR42932:SF1">
    <property type="entry name" value="GENERAL STRESS PROTEIN 20U"/>
    <property type="match status" value="1"/>
</dbReference>
<gene>
    <name evidence="4" type="ORF">J2S08_002782</name>
</gene>
<dbReference type="InterPro" id="IPR008331">
    <property type="entry name" value="Ferritin_DPS_dom"/>
</dbReference>
<organism evidence="4 5">
    <name type="scientific">Bacillus chungangensis</name>
    <dbReference type="NCBI Taxonomy" id="587633"/>
    <lineage>
        <taxon>Bacteria</taxon>
        <taxon>Bacillati</taxon>
        <taxon>Bacillota</taxon>
        <taxon>Bacilli</taxon>
        <taxon>Bacillales</taxon>
        <taxon>Bacillaceae</taxon>
        <taxon>Bacillus</taxon>
    </lineage>
</organism>
<dbReference type="SUPFAM" id="SSF47240">
    <property type="entry name" value="Ferritin-like"/>
    <property type="match status" value="1"/>
</dbReference>
<evidence type="ECO:0000259" key="3">
    <source>
        <dbReference type="Pfam" id="PF00210"/>
    </source>
</evidence>
<dbReference type="CDD" id="cd01043">
    <property type="entry name" value="DPS"/>
    <property type="match status" value="1"/>
</dbReference>
<protein>
    <submittedName>
        <fullName evidence="4">Starvation-inducible DNA-binding protein</fullName>
    </submittedName>
</protein>
<dbReference type="PRINTS" id="PR01346">
    <property type="entry name" value="HELNAPAPROT"/>
</dbReference>
<dbReference type="InterPro" id="IPR012347">
    <property type="entry name" value="Ferritin-like"/>
</dbReference>
<sequence>MSERLLDMVNKQVANWTVLYTKLHHFHWYVKGPQFFVLHEKFEELYNEADTYIDELAERILALEGKPVATLTTCLSLASIKEADDNQSADDMVQALANDFSLLISELKEGIQLSEEVGDEGTGDILLSVQKSLEKHLWMLNAYLGK</sequence>